<evidence type="ECO:0000313" key="12">
    <source>
        <dbReference type="Proteomes" id="UP001604277"/>
    </source>
</evidence>
<dbReference type="Gene3D" id="3.80.10.10">
    <property type="entry name" value="Ribonuclease Inhibitor"/>
    <property type="match status" value="2"/>
</dbReference>
<evidence type="ECO:0000256" key="5">
    <source>
        <dbReference type="ARBA" id="ARBA00022821"/>
    </source>
</evidence>
<evidence type="ECO:0000256" key="3">
    <source>
        <dbReference type="ARBA" id="ARBA00022737"/>
    </source>
</evidence>
<dbReference type="SUPFAM" id="SSF52540">
    <property type="entry name" value="P-loop containing nucleoside triphosphate hydrolases"/>
    <property type="match status" value="1"/>
</dbReference>
<comment type="caution">
    <text evidence="11">The sequence shown here is derived from an EMBL/GenBank/DDBJ whole genome shotgun (WGS) entry which is preliminary data.</text>
</comment>
<dbReference type="InterPro" id="IPR058922">
    <property type="entry name" value="WHD_DRP"/>
</dbReference>
<dbReference type="InterPro" id="IPR042197">
    <property type="entry name" value="Apaf_helical"/>
</dbReference>
<organism evidence="11 12">
    <name type="scientific">Forsythia ovata</name>
    <dbReference type="NCBI Taxonomy" id="205694"/>
    <lineage>
        <taxon>Eukaryota</taxon>
        <taxon>Viridiplantae</taxon>
        <taxon>Streptophyta</taxon>
        <taxon>Embryophyta</taxon>
        <taxon>Tracheophyta</taxon>
        <taxon>Spermatophyta</taxon>
        <taxon>Magnoliopsida</taxon>
        <taxon>eudicotyledons</taxon>
        <taxon>Gunneridae</taxon>
        <taxon>Pentapetalae</taxon>
        <taxon>asterids</taxon>
        <taxon>lamiids</taxon>
        <taxon>Lamiales</taxon>
        <taxon>Oleaceae</taxon>
        <taxon>Forsythieae</taxon>
        <taxon>Forsythia</taxon>
    </lineage>
</organism>
<evidence type="ECO:0000256" key="1">
    <source>
        <dbReference type="ARBA" id="ARBA00008894"/>
    </source>
</evidence>
<dbReference type="SUPFAM" id="SSF52058">
    <property type="entry name" value="L domain-like"/>
    <property type="match status" value="1"/>
</dbReference>
<dbReference type="FunFam" id="1.10.10.10:FF:000322">
    <property type="entry name" value="Probable disease resistance protein At1g63360"/>
    <property type="match status" value="1"/>
</dbReference>
<feature type="domain" description="NB-ARC" evidence="8">
    <location>
        <begin position="129"/>
        <end position="288"/>
    </location>
</feature>
<dbReference type="PRINTS" id="PR00364">
    <property type="entry name" value="DISEASERSIST"/>
</dbReference>
<dbReference type="Pfam" id="PF23247">
    <property type="entry name" value="LRR_RPS2"/>
    <property type="match status" value="1"/>
</dbReference>
<reference evidence="12" key="1">
    <citation type="submission" date="2024-07" db="EMBL/GenBank/DDBJ databases">
        <title>Two chromosome-level genome assemblies of Korean endemic species Abeliophyllum distichum and Forsythia ovata (Oleaceae).</title>
        <authorList>
            <person name="Jang H."/>
        </authorList>
    </citation>
    <scope>NUCLEOTIDE SEQUENCE [LARGE SCALE GENOMIC DNA]</scope>
</reference>
<evidence type="ECO:0000256" key="4">
    <source>
        <dbReference type="ARBA" id="ARBA00022741"/>
    </source>
</evidence>
<dbReference type="InterPro" id="IPR057135">
    <property type="entry name" value="At4g27190-like_LRR"/>
</dbReference>
<dbReference type="GO" id="GO:0005524">
    <property type="term" value="F:ATP binding"/>
    <property type="evidence" value="ECO:0007669"/>
    <property type="project" value="UniProtKB-KW"/>
</dbReference>
<dbReference type="Gene3D" id="1.10.10.10">
    <property type="entry name" value="Winged helix-like DNA-binding domain superfamily/Winged helix DNA-binding domain"/>
    <property type="match status" value="1"/>
</dbReference>
<dbReference type="Pfam" id="PF23559">
    <property type="entry name" value="WHD_DRP"/>
    <property type="match status" value="1"/>
</dbReference>
<evidence type="ECO:0000256" key="7">
    <source>
        <dbReference type="SAM" id="Coils"/>
    </source>
</evidence>
<keyword evidence="3" id="KW-0677">Repeat</keyword>
<protein>
    <submittedName>
        <fullName evidence="11">Disease resistance protein</fullName>
    </submittedName>
</protein>
<feature type="coiled-coil region" evidence="7">
    <location>
        <begin position="51"/>
        <end position="101"/>
    </location>
</feature>
<evidence type="ECO:0000259" key="9">
    <source>
        <dbReference type="Pfam" id="PF23247"/>
    </source>
</evidence>
<evidence type="ECO:0000259" key="10">
    <source>
        <dbReference type="Pfam" id="PF23559"/>
    </source>
</evidence>
<dbReference type="InterPro" id="IPR032675">
    <property type="entry name" value="LRR_dom_sf"/>
</dbReference>
<keyword evidence="6" id="KW-0067">ATP-binding</keyword>
<gene>
    <name evidence="11" type="ORF">Fot_48633</name>
</gene>
<dbReference type="Gene3D" id="3.40.50.300">
    <property type="entry name" value="P-loop containing nucleotide triphosphate hydrolases"/>
    <property type="match status" value="1"/>
</dbReference>
<keyword evidence="12" id="KW-1185">Reference proteome</keyword>
<dbReference type="AlphaFoldDB" id="A0ABD1QAT0"/>
<sequence length="957" mass="108672">MDQLLSTIRGLDGNTQTLIRKIELLKSLEADVHAELQNAAHLSPKKRKREVEDWLINVEKNIREFESLEQEVQSNIRAYSKQNLAEQVERMTKEVAELVEQGNFSGGLFIEDNESIGQLLLTGPEFLQNFNDIWASLMDDNVLSIGIYGMGGVGKTTLAKRAHDKLLNESKYMPHVFWVTISQEFSIYKLQNYISQALKIGISKESDEKKRTAELFQALKNMGKFVLILDDVSKHIDTENIGILLGMDGCKLVITSRSLEVCHQMGCQKIIKVNTFSEKESWELFSKKLDCVELSPEVEEICKKMTKRCSGLPLALVTLAGSTRGMTDIHEWRDASEELDESCMGQADMENGVLPILMYAFNRLKDPKLKSCFLYCSLYPEDYDIPRDELIANFISEELMDTRLSRRAEFDQGHAILNKLEKACLVEIWTDREVVKMHDLIRDMALTITKHNPRYMVKAGLELTEIPKIQNWTEDLDKVSLMDNSIHDISPDTSPKCPRLSSLILSKNYLLKFIPECFFEQIRGLCVLNLSETSIEQLPNSISDLEKLNALLLGGCGNLVYVPPLEKLRLLRQLDLTGTSIEEVPQGMESLTNLKILYLICCNLKIMPTGILHRLSHLQELTLPYHVLHPTDVEGLKQLELFDGRLNSVSDLNRLIKSQQSEGRLRSYHIIIKKPGEVFGYDEYYPPCKVVHFGNDCLADYSLDVEDNLLPQDIEELLFEGSGLSCCLLDYFPMLNNANDLKKCDIAVEDKIECIMRISSTEEEQQSCGVPFQSLEDLALYCLPNFIGLLKWEGGGAAAPLPRGAFSQLKMLYIYDCGKMTMLLPGSLVQNLHNLQKLDVSNCDEMEEIIGDDGRDPTAKSSANVTLPKLKDLSLMNLSKLKSICKGTMICDSIESISIFNCTELKKFPLLLDGQPSAPRFLKDIKIGRDEKQWWESLEWDHPNAHNVLQPLLRLYW</sequence>
<proteinExistence type="inferred from homology"/>
<dbReference type="Pfam" id="PF00931">
    <property type="entry name" value="NB-ARC"/>
    <property type="match status" value="1"/>
</dbReference>
<dbReference type="PANTHER" id="PTHR33463:SF187">
    <property type="entry name" value="AND NB-ARC DOMAIN DISEASE RESISTANCE PROTEIN, PUTATIVE-RELATED"/>
    <property type="match status" value="1"/>
</dbReference>
<dbReference type="PANTHER" id="PTHR33463">
    <property type="entry name" value="NB-ARC DOMAIN-CONTAINING PROTEIN-RELATED"/>
    <property type="match status" value="1"/>
</dbReference>
<dbReference type="Pfam" id="PF13855">
    <property type="entry name" value="LRR_8"/>
    <property type="match status" value="1"/>
</dbReference>
<dbReference type="GO" id="GO:0051607">
    <property type="term" value="P:defense response to virus"/>
    <property type="evidence" value="ECO:0007669"/>
    <property type="project" value="UniProtKB-ARBA"/>
</dbReference>
<accession>A0ABD1QAT0</accession>
<dbReference type="InterPro" id="IPR027417">
    <property type="entry name" value="P-loop_NTPase"/>
</dbReference>
<dbReference type="Gene3D" id="1.10.8.430">
    <property type="entry name" value="Helical domain of apoptotic protease-activating factors"/>
    <property type="match status" value="1"/>
</dbReference>
<dbReference type="InterPro" id="IPR002182">
    <property type="entry name" value="NB-ARC"/>
</dbReference>
<dbReference type="InterPro" id="IPR036388">
    <property type="entry name" value="WH-like_DNA-bd_sf"/>
</dbReference>
<feature type="domain" description="Disease resistance protein At4g27190-like leucine-rich repeats" evidence="9">
    <location>
        <begin position="800"/>
        <end position="907"/>
    </location>
</feature>
<keyword evidence="4" id="KW-0547">Nucleotide-binding</keyword>
<comment type="similarity">
    <text evidence="1">Belongs to the disease resistance NB-LRR family.</text>
</comment>
<dbReference type="FunFam" id="3.40.50.300:FF:001091">
    <property type="entry name" value="Probable disease resistance protein At1g61300"/>
    <property type="match status" value="1"/>
</dbReference>
<name>A0ABD1QAT0_9LAMI</name>
<dbReference type="InterPro" id="IPR050905">
    <property type="entry name" value="Plant_NBS-LRR"/>
</dbReference>
<dbReference type="Proteomes" id="UP001604277">
    <property type="component" value="Unassembled WGS sequence"/>
</dbReference>
<evidence type="ECO:0000256" key="2">
    <source>
        <dbReference type="ARBA" id="ARBA00022614"/>
    </source>
</evidence>
<feature type="domain" description="Disease resistance protein winged helix" evidence="10">
    <location>
        <begin position="378"/>
        <end position="445"/>
    </location>
</feature>
<keyword evidence="5" id="KW-0611">Plant defense</keyword>
<evidence type="ECO:0000256" key="6">
    <source>
        <dbReference type="ARBA" id="ARBA00022840"/>
    </source>
</evidence>
<keyword evidence="7" id="KW-0175">Coiled coil</keyword>
<dbReference type="EMBL" id="JBFOLJ010000015">
    <property type="protein sequence ID" value="KAL2472897.1"/>
    <property type="molecule type" value="Genomic_DNA"/>
</dbReference>
<keyword evidence="2" id="KW-0433">Leucine-rich repeat</keyword>
<dbReference type="InterPro" id="IPR001611">
    <property type="entry name" value="Leu-rich_rpt"/>
</dbReference>
<evidence type="ECO:0000259" key="8">
    <source>
        <dbReference type="Pfam" id="PF00931"/>
    </source>
</evidence>
<evidence type="ECO:0000313" key="11">
    <source>
        <dbReference type="EMBL" id="KAL2472897.1"/>
    </source>
</evidence>